<proteinExistence type="predicted"/>
<organism evidence="2 3">
    <name type="scientific">Microlunatus panaciterrae</name>
    <dbReference type="NCBI Taxonomy" id="400768"/>
    <lineage>
        <taxon>Bacteria</taxon>
        <taxon>Bacillati</taxon>
        <taxon>Actinomycetota</taxon>
        <taxon>Actinomycetes</taxon>
        <taxon>Propionibacteriales</taxon>
        <taxon>Propionibacteriaceae</taxon>
        <taxon>Microlunatus</taxon>
    </lineage>
</organism>
<dbReference type="InterPro" id="IPR050508">
    <property type="entry name" value="Methyltransf_Superfamily"/>
</dbReference>
<protein>
    <submittedName>
        <fullName evidence="2">SAM-dependent methyltransferase</fullName>
    </submittedName>
</protein>
<keyword evidence="3" id="KW-1185">Reference proteome</keyword>
<dbReference type="InterPro" id="IPR029063">
    <property type="entry name" value="SAM-dependent_MTases_sf"/>
</dbReference>
<feature type="domain" description="Methyltransferase type 11" evidence="1">
    <location>
        <begin position="26"/>
        <end position="114"/>
    </location>
</feature>
<dbReference type="PANTHER" id="PTHR42912:SF95">
    <property type="entry name" value="METHYLTRANSFERASE TYPE 11 DOMAIN-CONTAINING PROTEIN"/>
    <property type="match status" value="1"/>
</dbReference>
<name>A0ABS2RMP9_9ACTN</name>
<gene>
    <name evidence="2" type="ORF">JOE57_002140</name>
</gene>
<evidence type="ECO:0000313" key="3">
    <source>
        <dbReference type="Proteomes" id="UP000704762"/>
    </source>
</evidence>
<evidence type="ECO:0000313" key="2">
    <source>
        <dbReference type="EMBL" id="MBM7799219.1"/>
    </source>
</evidence>
<keyword evidence="2" id="KW-0808">Transferase</keyword>
<dbReference type="CDD" id="cd02440">
    <property type="entry name" value="AdoMet_MTases"/>
    <property type="match status" value="1"/>
</dbReference>
<dbReference type="GO" id="GO:0032259">
    <property type="term" value="P:methylation"/>
    <property type="evidence" value="ECO:0007669"/>
    <property type="project" value="UniProtKB-KW"/>
</dbReference>
<dbReference type="EMBL" id="JAFBCF010000001">
    <property type="protein sequence ID" value="MBM7799219.1"/>
    <property type="molecule type" value="Genomic_DNA"/>
</dbReference>
<dbReference type="Gene3D" id="3.40.50.150">
    <property type="entry name" value="Vaccinia Virus protein VP39"/>
    <property type="match status" value="1"/>
</dbReference>
<dbReference type="RefSeq" id="WP_204917824.1">
    <property type="nucleotide sequence ID" value="NZ_BAAAQP010000001.1"/>
</dbReference>
<evidence type="ECO:0000259" key="1">
    <source>
        <dbReference type="Pfam" id="PF08241"/>
    </source>
</evidence>
<dbReference type="Pfam" id="PF08241">
    <property type="entry name" value="Methyltransf_11"/>
    <property type="match status" value="1"/>
</dbReference>
<keyword evidence="2" id="KW-0489">Methyltransferase</keyword>
<dbReference type="Proteomes" id="UP000704762">
    <property type="component" value="Unassembled WGS sequence"/>
</dbReference>
<dbReference type="PANTHER" id="PTHR42912">
    <property type="entry name" value="METHYLTRANSFERASE"/>
    <property type="match status" value="1"/>
</dbReference>
<sequence length="253" mass="28079">MDRPRRTPYPAAAPGWLVGGSRRRVLDLGSGSGAFAEMLTGDGHQVFCLDREAANVAAVAERLGTRLHLVARAEALPFESCHFDVVTASQTLHRFAPGLALSEIARVLVPGGHLGIAYNTRDDTVPWVKRLTRLMREADPNSMTGDFGVDSIEMVAESPYFGPLQRRDFRNWVPITRSGLIKLVDRRPSTRDLPADVREQLLRDVGELYDTSARPPEPLLLPFQASCWRAEVDHSQLTLTDPDDDGLEIPLRF</sequence>
<accession>A0ABS2RMP9</accession>
<dbReference type="GO" id="GO:0008168">
    <property type="term" value="F:methyltransferase activity"/>
    <property type="evidence" value="ECO:0007669"/>
    <property type="project" value="UniProtKB-KW"/>
</dbReference>
<reference evidence="2 3" key="1">
    <citation type="submission" date="2021-01" db="EMBL/GenBank/DDBJ databases">
        <title>Sequencing the genomes of 1000 actinobacteria strains.</title>
        <authorList>
            <person name="Klenk H.-P."/>
        </authorList>
    </citation>
    <scope>NUCLEOTIDE SEQUENCE [LARGE SCALE GENOMIC DNA]</scope>
    <source>
        <strain evidence="2 3">DSM 18662</strain>
    </source>
</reference>
<dbReference type="SUPFAM" id="SSF53335">
    <property type="entry name" value="S-adenosyl-L-methionine-dependent methyltransferases"/>
    <property type="match status" value="1"/>
</dbReference>
<dbReference type="InterPro" id="IPR013216">
    <property type="entry name" value="Methyltransf_11"/>
</dbReference>
<comment type="caution">
    <text evidence="2">The sequence shown here is derived from an EMBL/GenBank/DDBJ whole genome shotgun (WGS) entry which is preliminary data.</text>
</comment>